<keyword evidence="5 6" id="KW-0720">Serine protease</keyword>
<dbReference type="Pfam" id="PF13365">
    <property type="entry name" value="Trypsin_2"/>
    <property type="match status" value="1"/>
</dbReference>
<evidence type="ECO:0000256" key="2">
    <source>
        <dbReference type="ARBA" id="ARBA00022670"/>
    </source>
</evidence>
<sequence length="320" mass="32704">MARSFRSALSTLLSAALTLGAVTAALAPPAAAAPATTADEPDGWVANDGRSGVATQSTAESGGTPYNVGTGALSEVVSGLRQAVGGLGPAPRAAEPPAMTPFSVIGPDDRVQVTDTTQFPARATVYFTYQGIWCTGWMYAPNMVGTAAHCLHTGGATGAWRSGFRAYPARAGAESPFGSCDVTAAFVPAAWVRDAAAEHDYGALRLDCAVGVATGWYGLHYGPESLTGAEVTMNGYPQDKPSATQWTSRGQVVSDNGRSLAYTADSTGGQSGSPVHGSVAGAECSPHCLLAVHAYGGSDSNSGPKLTRDVFDNLLAWRDA</sequence>
<feature type="chain" id="PRO_5041772262" description="Serine protease" evidence="6">
    <location>
        <begin position="33"/>
        <end position="320"/>
    </location>
</feature>
<comment type="caution">
    <text evidence="8">The sequence shown here is derived from an EMBL/GenBank/DDBJ whole genome shotgun (WGS) entry which is preliminary data.</text>
</comment>
<accession>A0AAE3GB01</accession>
<dbReference type="GO" id="GO:0006508">
    <property type="term" value="P:proteolysis"/>
    <property type="evidence" value="ECO:0007669"/>
    <property type="project" value="UniProtKB-KW"/>
</dbReference>
<evidence type="ECO:0000256" key="1">
    <source>
        <dbReference type="ARBA" id="ARBA00008764"/>
    </source>
</evidence>
<protein>
    <recommendedName>
        <fullName evidence="6">Serine protease</fullName>
        <ecNumber evidence="6">3.4.21.-</ecNumber>
    </recommendedName>
</protein>
<dbReference type="EMBL" id="JAMTCK010000003">
    <property type="protein sequence ID" value="MCP2164493.1"/>
    <property type="molecule type" value="Genomic_DNA"/>
</dbReference>
<evidence type="ECO:0000256" key="4">
    <source>
        <dbReference type="ARBA" id="ARBA00022801"/>
    </source>
</evidence>
<comment type="similarity">
    <text evidence="1 6">Belongs to the peptidase S1B family.</text>
</comment>
<keyword evidence="9" id="KW-1185">Reference proteome</keyword>
<keyword evidence="3 6" id="KW-0732">Signal</keyword>
<keyword evidence="4 6" id="KW-0378">Hydrolase</keyword>
<dbReference type="Gene3D" id="2.40.10.10">
    <property type="entry name" value="Trypsin-like serine proteases"/>
    <property type="match status" value="2"/>
</dbReference>
<feature type="region of interest" description="Disordered" evidence="7">
    <location>
        <begin position="33"/>
        <end position="67"/>
    </location>
</feature>
<dbReference type="InterPro" id="IPR009003">
    <property type="entry name" value="Peptidase_S1_PA"/>
</dbReference>
<dbReference type="AlphaFoldDB" id="A0AAE3GB01"/>
<evidence type="ECO:0000313" key="8">
    <source>
        <dbReference type="EMBL" id="MCP2164493.1"/>
    </source>
</evidence>
<evidence type="ECO:0000313" key="9">
    <source>
        <dbReference type="Proteomes" id="UP001206128"/>
    </source>
</evidence>
<dbReference type="PANTHER" id="PTHR15462:SF8">
    <property type="entry name" value="SERINE PROTEASE"/>
    <property type="match status" value="1"/>
</dbReference>
<keyword evidence="2 6" id="KW-0645">Protease</keyword>
<dbReference type="PROSITE" id="PS51318">
    <property type="entry name" value="TAT"/>
    <property type="match status" value="1"/>
</dbReference>
<dbReference type="PANTHER" id="PTHR15462">
    <property type="entry name" value="SERINE PROTEASE"/>
    <property type="match status" value="1"/>
</dbReference>
<dbReference type="Proteomes" id="UP001206128">
    <property type="component" value="Unassembled WGS sequence"/>
</dbReference>
<evidence type="ECO:0000256" key="7">
    <source>
        <dbReference type="SAM" id="MobiDB-lite"/>
    </source>
</evidence>
<name>A0AAE3GB01_9PSEU</name>
<evidence type="ECO:0000256" key="6">
    <source>
        <dbReference type="RuleBase" id="RU004296"/>
    </source>
</evidence>
<dbReference type="RefSeq" id="WP_253768209.1">
    <property type="nucleotide sequence ID" value="NZ_JAMTCK010000003.1"/>
</dbReference>
<reference evidence="8" key="1">
    <citation type="submission" date="2022-06" db="EMBL/GenBank/DDBJ databases">
        <title>Genomic Encyclopedia of Archaeal and Bacterial Type Strains, Phase II (KMG-II): from individual species to whole genera.</title>
        <authorList>
            <person name="Goeker M."/>
        </authorList>
    </citation>
    <scope>NUCLEOTIDE SEQUENCE</scope>
    <source>
        <strain evidence="8">DSM 43935</strain>
    </source>
</reference>
<dbReference type="InterPro" id="IPR050966">
    <property type="entry name" value="Glutamyl_endopeptidase"/>
</dbReference>
<dbReference type="InterPro" id="IPR043504">
    <property type="entry name" value="Peptidase_S1_PA_chymotrypsin"/>
</dbReference>
<evidence type="ECO:0000256" key="5">
    <source>
        <dbReference type="ARBA" id="ARBA00022825"/>
    </source>
</evidence>
<gene>
    <name evidence="8" type="ORF">LX83_001333</name>
</gene>
<dbReference type="SUPFAM" id="SSF50494">
    <property type="entry name" value="Trypsin-like serine proteases"/>
    <property type="match status" value="1"/>
</dbReference>
<dbReference type="PRINTS" id="PR00839">
    <property type="entry name" value="V8PROTEASE"/>
</dbReference>
<dbReference type="InterPro" id="IPR008256">
    <property type="entry name" value="Peptidase_S1B"/>
</dbReference>
<proteinExistence type="inferred from homology"/>
<dbReference type="EC" id="3.4.21.-" evidence="6"/>
<feature type="signal peptide" evidence="6">
    <location>
        <begin position="1"/>
        <end position="32"/>
    </location>
</feature>
<organism evidence="8 9">
    <name type="scientific">Goodfellowiella coeruleoviolacea</name>
    <dbReference type="NCBI Taxonomy" id="334858"/>
    <lineage>
        <taxon>Bacteria</taxon>
        <taxon>Bacillati</taxon>
        <taxon>Actinomycetota</taxon>
        <taxon>Actinomycetes</taxon>
        <taxon>Pseudonocardiales</taxon>
        <taxon>Pseudonocardiaceae</taxon>
        <taxon>Goodfellowiella</taxon>
    </lineage>
</organism>
<evidence type="ECO:0000256" key="3">
    <source>
        <dbReference type="ARBA" id="ARBA00022729"/>
    </source>
</evidence>
<dbReference type="InterPro" id="IPR006311">
    <property type="entry name" value="TAT_signal"/>
</dbReference>
<dbReference type="GO" id="GO:0008236">
    <property type="term" value="F:serine-type peptidase activity"/>
    <property type="evidence" value="ECO:0007669"/>
    <property type="project" value="UniProtKB-KW"/>
</dbReference>